<reference evidence="1" key="2">
    <citation type="submission" date="2021-04" db="EMBL/GenBank/DDBJ databases">
        <authorList>
            <person name="Gilroy R."/>
        </authorList>
    </citation>
    <scope>NUCLEOTIDE SEQUENCE</scope>
    <source>
        <strain evidence="1">MalCec1-1739</strain>
    </source>
</reference>
<protein>
    <submittedName>
        <fullName evidence="1">DNA polymerase III subunit delta</fullName>
    </submittedName>
</protein>
<dbReference type="Pfam" id="PF13177">
    <property type="entry name" value="DNA_pol3_delta2"/>
    <property type="match status" value="1"/>
</dbReference>
<dbReference type="GO" id="GO:0006261">
    <property type="term" value="P:DNA-templated DNA replication"/>
    <property type="evidence" value="ECO:0007669"/>
    <property type="project" value="TreeGrafter"/>
</dbReference>
<gene>
    <name evidence="1" type="ORF">IAA93_02525</name>
</gene>
<sequence>MFFRDVIGQSEVKSSLLGQFHEGRVPHALMFSGPPGCGKLPMALAFARYLLCESPGDDDACGHCRSCMMLGNRYEHPDLHFVFPVVKRGGGTVRCDDYLRQWDAFISRQPYFAYQSWLDEIKAGNSQPMIYANESDEILRKLSFKSAMGGYKVLIIWLPEKMNEACANKLLKLVEEPMGLTCIIMVTEDRPSVLPTIRSRAQDIMFRGIPVDDLAGVLESRYGLQRSEAHKVAASADGSLVKCIRTVEVDSDTGFCFDMFVRLMRLAYSRDVREMKAWAETMAEIGRERQKTFFEYSQRMLRDNFVYNFHLDGLLDMDDRERLFATRFAPFINERNVISIMRKMSEAASNVENNVNPKMIFFDFALQMIVEIAVKGARRG</sequence>
<evidence type="ECO:0000313" key="1">
    <source>
        <dbReference type="EMBL" id="HJD52591.1"/>
    </source>
</evidence>
<dbReference type="InterPro" id="IPR050238">
    <property type="entry name" value="DNA_Rep/Repair_Clamp_Loader"/>
</dbReference>
<dbReference type="Gene3D" id="3.40.50.300">
    <property type="entry name" value="P-loop containing nucleotide triphosphate hydrolases"/>
    <property type="match status" value="1"/>
</dbReference>
<dbReference type="EMBL" id="DWUP01000051">
    <property type="protein sequence ID" value="HJD52591.1"/>
    <property type="molecule type" value="Genomic_DNA"/>
</dbReference>
<dbReference type="PANTHER" id="PTHR11669">
    <property type="entry name" value="REPLICATION FACTOR C / DNA POLYMERASE III GAMMA-TAU SUBUNIT"/>
    <property type="match status" value="1"/>
</dbReference>
<dbReference type="Proteomes" id="UP000787625">
    <property type="component" value="Unassembled WGS sequence"/>
</dbReference>
<dbReference type="SUPFAM" id="SSF52540">
    <property type="entry name" value="P-loop containing nucleoside triphosphate hydrolases"/>
    <property type="match status" value="1"/>
</dbReference>
<name>A0A9D2UHQ8_9BACT</name>
<accession>A0A9D2UHQ8</accession>
<evidence type="ECO:0000313" key="2">
    <source>
        <dbReference type="Proteomes" id="UP000787625"/>
    </source>
</evidence>
<comment type="caution">
    <text evidence="1">The sequence shown here is derived from an EMBL/GenBank/DDBJ whole genome shotgun (WGS) entry which is preliminary data.</text>
</comment>
<dbReference type="AlphaFoldDB" id="A0A9D2UHQ8"/>
<dbReference type="InterPro" id="IPR027417">
    <property type="entry name" value="P-loop_NTPase"/>
</dbReference>
<proteinExistence type="predicted"/>
<organism evidence="1 2">
    <name type="scientific">Candidatus Avibacteroides avistercoris</name>
    <dbReference type="NCBI Taxonomy" id="2840690"/>
    <lineage>
        <taxon>Bacteria</taxon>
        <taxon>Pseudomonadati</taxon>
        <taxon>Bacteroidota</taxon>
        <taxon>Bacteroidia</taxon>
        <taxon>Bacteroidales</taxon>
        <taxon>Bacteroidaceae</taxon>
        <taxon>Bacteroidaceae incertae sedis</taxon>
        <taxon>Candidatus Avibacteroides</taxon>
    </lineage>
</organism>
<reference evidence="1" key="1">
    <citation type="journal article" date="2021" name="PeerJ">
        <title>Extensive microbial diversity within the chicken gut microbiome revealed by metagenomics and culture.</title>
        <authorList>
            <person name="Gilroy R."/>
            <person name="Ravi A."/>
            <person name="Getino M."/>
            <person name="Pursley I."/>
            <person name="Horton D.L."/>
            <person name="Alikhan N.F."/>
            <person name="Baker D."/>
            <person name="Gharbi K."/>
            <person name="Hall N."/>
            <person name="Watson M."/>
            <person name="Adriaenssens E.M."/>
            <person name="Foster-Nyarko E."/>
            <person name="Jarju S."/>
            <person name="Secka A."/>
            <person name="Antonio M."/>
            <person name="Oren A."/>
            <person name="Chaudhuri R.R."/>
            <person name="La Ragione R."/>
            <person name="Hildebrand F."/>
            <person name="Pallen M.J."/>
        </authorList>
    </citation>
    <scope>NUCLEOTIDE SEQUENCE</scope>
    <source>
        <strain evidence="1">MalCec1-1739</strain>
    </source>
</reference>
<dbReference type="PANTHER" id="PTHR11669:SF8">
    <property type="entry name" value="DNA POLYMERASE III SUBUNIT DELTA"/>
    <property type="match status" value="1"/>
</dbReference>